<evidence type="ECO:0000256" key="4">
    <source>
        <dbReference type="ARBA" id="ARBA00016377"/>
    </source>
</evidence>
<protein>
    <recommendedName>
        <fullName evidence="4">GDP-mannose pyrophosphatase</fullName>
    </recommendedName>
    <alternativeName>
        <fullName evidence="6">GDP-mannose hydrolase</fullName>
    </alternativeName>
    <alternativeName>
        <fullName evidence="7">GDPMK</fullName>
    </alternativeName>
</protein>
<dbReference type="RefSeq" id="WP_084442071.1">
    <property type="nucleotide sequence ID" value="NZ_CP109796.1"/>
</dbReference>
<comment type="similarity">
    <text evidence="3">Belongs to the Nudix hydrolase family. NudK subfamily.</text>
</comment>
<dbReference type="SUPFAM" id="SSF55811">
    <property type="entry name" value="Nudix"/>
    <property type="match status" value="1"/>
</dbReference>
<proteinExistence type="inferred from homology"/>
<dbReference type="GO" id="GO:0016787">
    <property type="term" value="F:hydrolase activity"/>
    <property type="evidence" value="ECO:0007669"/>
    <property type="project" value="UniProtKB-KW"/>
</dbReference>
<evidence type="ECO:0000256" key="2">
    <source>
        <dbReference type="ARBA" id="ARBA00001946"/>
    </source>
</evidence>
<feature type="domain" description="Nudix hydrolase" evidence="8">
    <location>
        <begin position="48"/>
        <end position="178"/>
    </location>
</feature>
<evidence type="ECO:0000256" key="3">
    <source>
        <dbReference type="ARBA" id="ARBA00007275"/>
    </source>
</evidence>
<dbReference type="CDD" id="cd03424">
    <property type="entry name" value="NUDIX_ADPRase_Nudt5_UGPPase_Nudt14"/>
    <property type="match status" value="1"/>
</dbReference>
<keyword evidence="10" id="KW-1185">Reference proteome</keyword>
<dbReference type="PROSITE" id="PS51462">
    <property type="entry name" value="NUDIX"/>
    <property type="match status" value="1"/>
</dbReference>
<evidence type="ECO:0000256" key="7">
    <source>
        <dbReference type="ARBA" id="ARBA00032272"/>
    </source>
</evidence>
<dbReference type="AlphaFoldDB" id="A0A178IJ18"/>
<evidence type="ECO:0000256" key="5">
    <source>
        <dbReference type="ARBA" id="ARBA00022801"/>
    </source>
</evidence>
<dbReference type="PANTHER" id="PTHR11839:SF18">
    <property type="entry name" value="NUDIX HYDROLASE DOMAIN-CONTAINING PROTEIN"/>
    <property type="match status" value="1"/>
</dbReference>
<dbReference type="PANTHER" id="PTHR11839">
    <property type="entry name" value="UDP/ADP-SUGAR PYROPHOSPHATASE"/>
    <property type="match status" value="1"/>
</dbReference>
<sequence>MSDSSDHMPSRWEKRSEQIVTRTRIFDLRSTYYHHPVRATGRDFYVMHSPDWVNVVALTPDHRMVLVRQFRFGIDDFSIEIPGGVMDHAGEDAIAAGLRELREETGYAGANARLLGRVHPNPAIMSNRCHLVLVEQCERVAEFAWDPDEEMEVTLAPVDEVYEWARTGRITHSLVLDALLLFAPIWEKMRA</sequence>
<dbReference type="Proteomes" id="UP000078486">
    <property type="component" value="Unassembled WGS sequence"/>
</dbReference>
<evidence type="ECO:0000256" key="1">
    <source>
        <dbReference type="ARBA" id="ARBA00000847"/>
    </source>
</evidence>
<dbReference type="Pfam" id="PF00293">
    <property type="entry name" value="NUDIX"/>
    <property type="match status" value="1"/>
</dbReference>
<dbReference type="InterPro" id="IPR015797">
    <property type="entry name" value="NUDIX_hydrolase-like_dom_sf"/>
</dbReference>
<dbReference type="InterPro" id="IPR000086">
    <property type="entry name" value="NUDIX_hydrolase_dom"/>
</dbReference>
<comment type="caution">
    <text evidence="9">The sequence shown here is derived from an EMBL/GenBank/DDBJ whole genome shotgun (WGS) entry which is preliminary data.</text>
</comment>
<accession>A0A178IJ18</accession>
<gene>
    <name evidence="9" type="ORF">AW736_08530</name>
</gene>
<dbReference type="GO" id="GO:0006753">
    <property type="term" value="P:nucleoside phosphate metabolic process"/>
    <property type="evidence" value="ECO:0007669"/>
    <property type="project" value="TreeGrafter"/>
</dbReference>
<dbReference type="EMBL" id="LRRQ01000083">
    <property type="protein sequence ID" value="OAM89661.1"/>
    <property type="molecule type" value="Genomic_DNA"/>
</dbReference>
<comment type="cofactor">
    <cofactor evidence="2">
        <name>Mg(2+)</name>
        <dbReference type="ChEBI" id="CHEBI:18420"/>
    </cofactor>
</comment>
<dbReference type="STRING" id="1184151.AW736_08530"/>
<evidence type="ECO:0000313" key="9">
    <source>
        <dbReference type="EMBL" id="OAM89661.1"/>
    </source>
</evidence>
<dbReference type="OrthoDB" id="9806150at2"/>
<evidence type="ECO:0000313" key="10">
    <source>
        <dbReference type="Proteomes" id="UP000078486"/>
    </source>
</evidence>
<dbReference type="Gene3D" id="3.90.79.10">
    <property type="entry name" value="Nucleoside Triphosphate Pyrophosphohydrolase"/>
    <property type="match status" value="1"/>
</dbReference>
<name>A0A178IJ18_9BACT</name>
<keyword evidence="5 9" id="KW-0378">Hydrolase</keyword>
<evidence type="ECO:0000256" key="6">
    <source>
        <dbReference type="ARBA" id="ARBA00032162"/>
    </source>
</evidence>
<evidence type="ECO:0000259" key="8">
    <source>
        <dbReference type="PROSITE" id="PS51462"/>
    </source>
</evidence>
<dbReference type="GO" id="GO:0019693">
    <property type="term" value="P:ribose phosphate metabolic process"/>
    <property type="evidence" value="ECO:0007669"/>
    <property type="project" value="TreeGrafter"/>
</dbReference>
<comment type="catalytic activity">
    <reaction evidence="1">
        <text>GDP-alpha-D-mannose + H2O = alpha-D-mannose 1-phosphate + GMP + 2 H(+)</text>
        <dbReference type="Rhea" id="RHEA:27978"/>
        <dbReference type="ChEBI" id="CHEBI:15377"/>
        <dbReference type="ChEBI" id="CHEBI:15378"/>
        <dbReference type="ChEBI" id="CHEBI:57527"/>
        <dbReference type="ChEBI" id="CHEBI:58115"/>
        <dbReference type="ChEBI" id="CHEBI:58409"/>
    </reaction>
</comment>
<organism evidence="9 10">
    <name type="scientific">Termitidicoccus mucosus</name>
    <dbReference type="NCBI Taxonomy" id="1184151"/>
    <lineage>
        <taxon>Bacteria</taxon>
        <taxon>Pseudomonadati</taxon>
        <taxon>Verrucomicrobiota</taxon>
        <taxon>Opitutia</taxon>
        <taxon>Opitutales</taxon>
        <taxon>Opitutaceae</taxon>
        <taxon>Termitidicoccus</taxon>
    </lineage>
</organism>
<reference evidence="9 10" key="1">
    <citation type="submission" date="2016-01" db="EMBL/GenBank/DDBJ databases">
        <title>High potential of lignocellulose degradation of a new Verrucomicrobia species.</title>
        <authorList>
            <person name="Wang Y."/>
            <person name="Shi Y."/>
            <person name="Qiu Z."/>
            <person name="Liu S."/>
            <person name="Yang H."/>
        </authorList>
    </citation>
    <scope>NUCLEOTIDE SEQUENCE [LARGE SCALE GENOMIC DNA]</scope>
    <source>
        <strain evidence="9 10">TSB47</strain>
    </source>
</reference>